<proteinExistence type="predicted"/>
<keyword evidence="1" id="KW-0732">Signal</keyword>
<dbReference type="InterPro" id="IPR013424">
    <property type="entry name" value="Ice-binding_C"/>
</dbReference>
<dbReference type="NCBIfam" id="TIGR02595">
    <property type="entry name" value="PEP_CTERM"/>
    <property type="match status" value="1"/>
</dbReference>
<evidence type="ECO:0000313" key="4">
    <source>
        <dbReference type="Proteomes" id="UP000574769"/>
    </source>
</evidence>
<comment type="caution">
    <text evidence="3">The sequence shown here is derived from an EMBL/GenBank/DDBJ whole genome shotgun (WGS) entry which is preliminary data.</text>
</comment>
<evidence type="ECO:0000313" key="3">
    <source>
        <dbReference type="EMBL" id="MBB4619524.1"/>
    </source>
</evidence>
<dbReference type="EMBL" id="JACHNY010000011">
    <property type="protein sequence ID" value="MBB4619524.1"/>
    <property type="molecule type" value="Genomic_DNA"/>
</dbReference>
<name>A0A7W7AM10_9SPHN</name>
<dbReference type="AlphaFoldDB" id="A0A7W7AM10"/>
<protein>
    <recommendedName>
        <fullName evidence="2">Ice-binding protein C-terminal domain-containing protein</fullName>
    </recommendedName>
</protein>
<accession>A0A7W7AM10</accession>
<evidence type="ECO:0000256" key="1">
    <source>
        <dbReference type="SAM" id="SignalP"/>
    </source>
</evidence>
<dbReference type="RefSeq" id="WP_184116783.1">
    <property type="nucleotide sequence ID" value="NZ_JACHNY010000011.1"/>
</dbReference>
<reference evidence="3 4" key="1">
    <citation type="submission" date="2020-08" db="EMBL/GenBank/DDBJ databases">
        <title>Genomic Encyclopedia of Type Strains, Phase IV (KMG-IV): sequencing the most valuable type-strain genomes for metagenomic binning, comparative biology and taxonomic classification.</title>
        <authorList>
            <person name="Goeker M."/>
        </authorList>
    </citation>
    <scope>NUCLEOTIDE SEQUENCE [LARGE SCALE GENOMIC DNA]</scope>
    <source>
        <strain evidence="3 4">DSM 15867</strain>
    </source>
</reference>
<evidence type="ECO:0000259" key="2">
    <source>
        <dbReference type="Pfam" id="PF07589"/>
    </source>
</evidence>
<dbReference type="NCBIfam" id="NF035944">
    <property type="entry name" value="PEPxxWA-CTERM"/>
    <property type="match status" value="1"/>
</dbReference>
<dbReference type="Proteomes" id="UP000574769">
    <property type="component" value="Unassembled WGS sequence"/>
</dbReference>
<keyword evidence="4" id="KW-1185">Reference proteome</keyword>
<organism evidence="3 4">
    <name type="scientific">Sphingomonas abaci</name>
    <dbReference type="NCBI Taxonomy" id="237611"/>
    <lineage>
        <taxon>Bacteria</taxon>
        <taxon>Pseudomonadati</taxon>
        <taxon>Pseudomonadota</taxon>
        <taxon>Alphaproteobacteria</taxon>
        <taxon>Sphingomonadales</taxon>
        <taxon>Sphingomonadaceae</taxon>
        <taxon>Sphingomonas</taxon>
    </lineage>
</organism>
<feature type="signal peptide" evidence="1">
    <location>
        <begin position="1"/>
        <end position="21"/>
    </location>
</feature>
<sequence>MQTIFLALAAAAAIAAAPAGAATITDGTVSSAFLFAPTIALSDAESAFSVAKGSTFQVVSTGAFAAAAGLTGTMDGAVRFSKTVGTAIDQTLTNLFQFGDGHGGQFDFSAFRAITTAFADRSDVSTSGSLVLYGFTSNPLRAQDATASTLTITFNATGNSAFSGSATLATTSAAPAPTIAAVPEPTTWAMMLVGLGMVAGAARYRRRSLTARLA</sequence>
<feature type="domain" description="Ice-binding protein C-terminal" evidence="2">
    <location>
        <begin position="181"/>
        <end position="206"/>
    </location>
</feature>
<feature type="chain" id="PRO_5031496890" description="Ice-binding protein C-terminal domain-containing protein" evidence="1">
    <location>
        <begin position="22"/>
        <end position="214"/>
    </location>
</feature>
<dbReference type="Pfam" id="PF07589">
    <property type="entry name" value="PEP-CTERM"/>
    <property type="match status" value="1"/>
</dbReference>
<gene>
    <name evidence="3" type="ORF">GGQ96_003679</name>
</gene>